<evidence type="ECO:0000256" key="2">
    <source>
        <dbReference type="SAM" id="SignalP"/>
    </source>
</evidence>
<feature type="chain" id="PRO_5032991155" evidence="2">
    <location>
        <begin position="19"/>
        <end position="76"/>
    </location>
</feature>
<feature type="region of interest" description="Disordered" evidence="1">
    <location>
        <begin position="40"/>
        <end position="61"/>
    </location>
</feature>
<evidence type="ECO:0000256" key="1">
    <source>
        <dbReference type="SAM" id="MobiDB-lite"/>
    </source>
</evidence>
<organism evidence="3 4">
    <name type="scientific">Tribonema minus</name>
    <dbReference type="NCBI Taxonomy" id="303371"/>
    <lineage>
        <taxon>Eukaryota</taxon>
        <taxon>Sar</taxon>
        <taxon>Stramenopiles</taxon>
        <taxon>Ochrophyta</taxon>
        <taxon>PX clade</taxon>
        <taxon>Xanthophyceae</taxon>
        <taxon>Tribonematales</taxon>
        <taxon>Tribonemataceae</taxon>
        <taxon>Tribonema</taxon>
    </lineage>
</organism>
<comment type="caution">
    <text evidence="3">The sequence shown here is derived from an EMBL/GenBank/DDBJ whole genome shotgun (WGS) entry which is preliminary data.</text>
</comment>
<dbReference type="EMBL" id="JAFCMP010000535">
    <property type="protein sequence ID" value="KAG5176636.1"/>
    <property type="molecule type" value="Genomic_DNA"/>
</dbReference>
<dbReference type="OrthoDB" id="199118at2759"/>
<protein>
    <submittedName>
        <fullName evidence="3">Uncharacterized protein</fullName>
    </submittedName>
</protein>
<dbReference type="Proteomes" id="UP000664859">
    <property type="component" value="Unassembled WGS sequence"/>
</dbReference>
<feature type="signal peptide" evidence="2">
    <location>
        <begin position="1"/>
        <end position="18"/>
    </location>
</feature>
<keyword evidence="2" id="KW-0732">Signal</keyword>
<evidence type="ECO:0000313" key="3">
    <source>
        <dbReference type="EMBL" id="KAG5176636.1"/>
    </source>
</evidence>
<proteinExistence type="predicted"/>
<reference evidence="3" key="1">
    <citation type="submission" date="2021-02" db="EMBL/GenBank/DDBJ databases">
        <title>First Annotated Genome of the Yellow-green Alga Tribonema minus.</title>
        <authorList>
            <person name="Mahan K.M."/>
        </authorList>
    </citation>
    <scope>NUCLEOTIDE SEQUENCE</scope>
    <source>
        <strain evidence="3">UTEX B ZZ1240</strain>
    </source>
</reference>
<sequence length="76" mass="8380">MFKLQALLLVLFLAGVSAFVGIAAPRSLTVLRAEGEKLEGMTRNPDPIEHEDPRKSIKAAPTFEEYLKQRQGAGQK</sequence>
<dbReference type="AlphaFoldDB" id="A0A836C9U3"/>
<keyword evidence="4" id="KW-1185">Reference proteome</keyword>
<accession>A0A836C9U3</accession>
<evidence type="ECO:0000313" key="4">
    <source>
        <dbReference type="Proteomes" id="UP000664859"/>
    </source>
</evidence>
<feature type="compositionally biased region" description="Basic and acidic residues" evidence="1">
    <location>
        <begin position="40"/>
        <end position="55"/>
    </location>
</feature>
<gene>
    <name evidence="3" type="ORF">JKP88DRAFT_334891</name>
</gene>
<name>A0A836C9U3_9STRA</name>